<keyword evidence="3" id="KW-1185">Reference proteome</keyword>
<dbReference type="EMBL" id="MU005774">
    <property type="protein sequence ID" value="KAF2707243.1"/>
    <property type="molecule type" value="Genomic_DNA"/>
</dbReference>
<keyword evidence="1" id="KW-1133">Transmembrane helix</keyword>
<organism evidence="2 3">
    <name type="scientific">Pleomassaria siparia CBS 279.74</name>
    <dbReference type="NCBI Taxonomy" id="1314801"/>
    <lineage>
        <taxon>Eukaryota</taxon>
        <taxon>Fungi</taxon>
        <taxon>Dikarya</taxon>
        <taxon>Ascomycota</taxon>
        <taxon>Pezizomycotina</taxon>
        <taxon>Dothideomycetes</taxon>
        <taxon>Pleosporomycetidae</taxon>
        <taxon>Pleosporales</taxon>
        <taxon>Pleomassariaceae</taxon>
        <taxon>Pleomassaria</taxon>
    </lineage>
</organism>
<keyword evidence="1" id="KW-0812">Transmembrane</keyword>
<evidence type="ECO:0000313" key="3">
    <source>
        <dbReference type="Proteomes" id="UP000799428"/>
    </source>
</evidence>
<name>A0A6G1K3R0_9PLEO</name>
<keyword evidence="1" id="KW-0472">Membrane</keyword>
<sequence length="93" mass="10967">MLVVKSMYKGTINRTCIRNCIEYYTRPVTHPLAPFLFSFFLFFFFDIKSVGEAFRHPQREPHLHMCATLQFPCRIYVHTKHKAKAATVSQKKV</sequence>
<dbReference type="AlphaFoldDB" id="A0A6G1K3R0"/>
<dbReference type="Proteomes" id="UP000799428">
    <property type="component" value="Unassembled WGS sequence"/>
</dbReference>
<feature type="transmembrane region" description="Helical" evidence="1">
    <location>
        <begin position="32"/>
        <end position="51"/>
    </location>
</feature>
<reference evidence="2" key="1">
    <citation type="journal article" date="2020" name="Stud. Mycol.">
        <title>101 Dothideomycetes genomes: a test case for predicting lifestyles and emergence of pathogens.</title>
        <authorList>
            <person name="Haridas S."/>
            <person name="Albert R."/>
            <person name="Binder M."/>
            <person name="Bloem J."/>
            <person name="Labutti K."/>
            <person name="Salamov A."/>
            <person name="Andreopoulos B."/>
            <person name="Baker S."/>
            <person name="Barry K."/>
            <person name="Bills G."/>
            <person name="Bluhm B."/>
            <person name="Cannon C."/>
            <person name="Castanera R."/>
            <person name="Culley D."/>
            <person name="Daum C."/>
            <person name="Ezra D."/>
            <person name="Gonzalez J."/>
            <person name="Henrissat B."/>
            <person name="Kuo A."/>
            <person name="Liang C."/>
            <person name="Lipzen A."/>
            <person name="Lutzoni F."/>
            <person name="Magnuson J."/>
            <person name="Mondo S."/>
            <person name="Nolan M."/>
            <person name="Ohm R."/>
            <person name="Pangilinan J."/>
            <person name="Park H.-J."/>
            <person name="Ramirez L."/>
            <person name="Alfaro M."/>
            <person name="Sun H."/>
            <person name="Tritt A."/>
            <person name="Yoshinaga Y."/>
            <person name="Zwiers L.-H."/>
            <person name="Turgeon B."/>
            <person name="Goodwin S."/>
            <person name="Spatafora J."/>
            <person name="Crous P."/>
            <person name="Grigoriev I."/>
        </authorList>
    </citation>
    <scope>NUCLEOTIDE SEQUENCE</scope>
    <source>
        <strain evidence="2">CBS 279.74</strain>
    </source>
</reference>
<evidence type="ECO:0000313" key="2">
    <source>
        <dbReference type="EMBL" id="KAF2707243.1"/>
    </source>
</evidence>
<accession>A0A6G1K3R0</accession>
<gene>
    <name evidence="2" type="ORF">K504DRAFT_53011</name>
</gene>
<protein>
    <submittedName>
        <fullName evidence="2">Uncharacterized protein</fullName>
    </submittedName>
</protein>
<proteinExistence type="predicted"/>
<evidence type="ECO:0000256" key="1">
    <source>
        <dbReference type="SAM" id="Phobius"/>
    </source>
</evidence>